<organism evidence="1 2">
    <name type="scientific">Candidatus Portnoybacteria bacterium CG06_land_8_20_14_3_00_39_12</name>
    <dbReference type="NCBI Taxonomy" id="1974809"/>
    <lineage>
        <taxon>Bacteria</taxon>
        <taxon>Candidatus Portnoyibacteriota</taxon>
    </lineage>
</organism>
<gene>
    <name evidence="1" type="ORF">COS76_02675</name>
</gene>
<evidence type="ECO:0000313" key="1">
    <source>
        <dbReference type="EMBL" id="PIU75091.1"/>
    </source>
</evidence>
<comment type="caution">
    <text evidence="1">The sequence shown here is derived from an EMBL/GenBank/DDBJ whole genome shotgun (WGS) entry which is preliminary data.</text>
</comment>
<proteinExistence type="predicted"/>
<dbReference type="InterPro" id="IPR027396">
    <property type="entry name" value="DsrEFH-like"/>
</dbReference>
<accession>A0A2M7AWT4</accession>
<dbReference type="Pfam" id="PF02635">
    <property type="entry name" value="DsrE"/>
    <property type="match status" value="1"/>
</dbReference>
<dbReference type="Gene3D" id="3.40.1260.10">
    <property type="entry name" value="DsrEFH-like"/>
    <property type="match status" value="1"/>
</dbReference>
<dbReference type="AlphaFoldDB" id="A0A2M7AWT4"/>
<dbReference type="EMBL" id="PEVY01000055">
    <property type="protein sequence ID" value="PIU75091.1"/>
    <property type="molecule type" value="Genomic_DNA"/>
</dbReference>
<name>A0A2M7AWT4_9BACT</name>
<dbReference type="Proteomes" id="UP000228775">
    <property type="component" value="Unassembled WGS sequence"/>
</dbReference>
<evidence type="ECO:0000313" key="2">
    <source>
        <dbReference type="Proteomes" id="UP000228775"/>
    </source>
</evidence>
<protein>
    <submittedName>
        <fullName evidence="1">Sulfur reduction protein DsrE</fullName>
    </submittedName>
</protein>
<sequence>MKLAIILSTSHSETNWNALRLANIALNKGDIVTVFLFGEGVEYEKSSPTQFNIKEQVKKFLQSDNSKIIACETCMNFRKQKNSKECPVGGIADLYNLITNYDKVLTF</sequence>
<dbReference type="InterPro" id="IPR003787">
    <property type="entry name" value="Sulphur_relay_DsrE/F-like"/>
</dbReference>
<reference evidence="2" key="1">
    <citation type="submission" date="2017-09" db="EMBL/GenBank/DDBJ databases">
        <title>Depth-based differentiation of microbial function through sediment-hosted aquifers and enrichment of novel symbionts in the deep terrestrial subsurface.</title>
        <authorList>
            <person name="Probst A.J."/>
            <person name="Ladd B."/>
            <person name="Jarett J.K."/>
            <person name="Geller-Mcgrath D.E."/>
            <person name="Sieber C.M.K."/>
            <person name="Emerson J.B."/>
            <person name="Anantharaman K."/>
            <person name="Thomas B.C."/>
            <person name="Malmstrom R."/>
            <person name="Stieglmeier M."/>
            <person name="Klingl A."/>
            <person name="Woyke T."/>
            <person name="Ryan C.M."/>
            <person name="Banfield J.F."/>
        </authorList>
    </citation>
    <scope>NUCLEOTIDE SEQUENCE [LARGE SCALE GENOMIC DNA]</scope>
</reference>
<dbReference type="SUPFAM" id="SSF75169">
    <property type="entry name" value="DsrEFH-like"/>
    <property type="match status" value="1"/>
</dbReference>